<dbReference type="AlphaFoldDB" id="A0AAV7SIH4"/>
<dbReference type="EMBL" id="JANPWB010000008">
    <property type="protein sequence ID" value="KAJ1163834.1"/>
    <property type="molecule type" value="Genomic_DNA"/>
</dbReference>
<reference evidence="1" key="1">
    <citation type="journal article" date="2022" name="bioRxiv">
        <title>Sequencing and chromosome-scale assembly of the giantPleurodeles waltlgenome.</title>
        <authorList>
            <person name="Brown T."/>
            <person name="Elewa A."/>
            <person name="Iarovenko S."/>
            <person name="Subramanian E."/>
            <person name="Araus A.J."/>
            <person name="Petzold A."/>
            <person name="Susuki M."/>
            <person name="Suzuki K.-i.T."/>
            <person name="Hayashi T."/>
            <person name="Toyoda A."/>
            <person name="Oliveira C."/>
            <person name="Osipova E."/>
            <person name="Leigh N.D."/>
            <person name="Simon A."/>
            <person name="Yun M.H."/>
        </authorList>
    </citation>
    <scope>NUCLEOTIDE SEQUENCE</scope>
    <source>
        <strain evidence="1">20211129_DDA</strain>
        <tissue evidence="1">Liver</tissue>
    </source>
</reference>
<gene>
    <name evidence="1" type="ORF">NDU88_004286</name>
</gene>
<sequence length="116" mass="12578">MPPKRKGGPETDLKTHNTIREGLARMANSATPAEEPVLGDTSPPSNLKLKNLILKGYKGITEKTDGVAITVALLRQDMDKMRERVKDLSARTNDTYELLGTHTTKMTGLVAKGTGC</sequence>
<name>A0AAV7SIH4_PLEWA</name>
<accession>A0AAV7SIH4</accession>
<proteinExistence type="predicted"/>
<dbReference type="Proteomes" id="UP001066276">
    <property type="component" value="Chromosome 4_2"/>
</dbReference>
<comment type="caution">
    <text evidence="1">The sequence shown here is derived from an EMBL/GenBank/DDBJ whole genome shotgun (WGS) entry which is preliminary data.</text>
</comment>
<keyword evidence="2" id="KW-1185">Reference proteome</keyword>
<evidence type="ECO:0000313" key="2">
    <source>
        <dbReference type="Proteomes" id="UP001066276"/>
    </source>
</evidence>
<protein>
    <submittedName>
        <fullName evidence="1">Uncharacterized protein</fullName>
    </submittedName>
</protein>
<evidence type="ECO:0000313" key="1">
    <source>
        <dbReference type="EMBL" id="KAJ1163834.1"/>
    </source>
</evidence>
<organism evidence="1 2">
    <name type="scientific">Pleurodeles waltl</name>
    <name type="common">Iberian ribbed newt</name>
    <dbReference type="NCBI Taxonomy" id="8319"/>
    <lineage>
        <taxon>Eukaryota</taxon>
        <taxon>Metazoa</taxon>
        <taxon>Chordata</taxon>
        <taxon>Craniata</taxon>
        <taxon>Vertebrata</taxon>
        <taxon>Euteleostomi</taxon>
        <taxon>Amphibia</taxon>
        <taxon>Batrachia</taxon>
        <taxon>Caudata</taxon>
        <taxon>Salamandroidea</taxon>
        <taxon>Salamandridae</taxon>
        <taxon>Pleurodelinae</taxon>
        <taxon>Pleurodeles</taxon>
    </lineage>
</organism>